<gene>
    <name evidence="2" type="ORF">DPMN_124897</name>
</gene>
<dbReference type="AlphaFoldDB" id="A0A9D4JU75"/>
<reference evidence="2" key="1">
    <citation type="journal article" date="2019" name="bioRxiv">
        <title>The Genome of the Zebra Mussel, Dreissena polymorpha: A Resource for Invasive Species Research.</title>
        <authorList>
            <person name="McCartney M.A."/>
            <person name="Auch B."/>
            <person name="Kono T."/>
            <person name="Mallez S."/>
            <person name="Zhang Y."/>
            <person name="Obille A."/>
            <person name="Becker A."/>
            <person name="Abrahante J.E."/>
            <person name="Garbe J."/>
            <person name="Badalamenti J.P."/>
            <person name="Herman A."/>
            <person name="Mangelson H."/>
            <person name="Liachko I."/>
            <person name="Sullivan S."/>
            <person name="Sone E.D."/>
            <person name="Koren S."/>
            <person name="Silverstein K.A.T."/>
            <person name="Beckman K.B."/>
            <person name="Gohl D.M."/>
        </authorList>
    </citation>
    <scope>NUCLEOTIDE SEQUENCE</scope>
    <source>
        <strain evidence="2">Duluth1</strain>
        <tissue evidence="2">Whole animal</tissue>
    </source>
</reference>
<dbReference type="Proteomes" id="UP000828390">
    <property type="component" value="Unassembled WGS sequence"/>
</dbReference>
<proteinExistence type="predicted"/>
<feature type="compositionally biased region" description="Acidic residues" evidence="1">
    <location>
        <begin position="33"/>
        <end position="43"/>
    </location>
</feature>
<sequence>MSQEEEELQELESLLLDHFGRTPANFQEIHEETSEDRDEQSDFPLEEECEVVIEYEDSAECSDCDYAPPCTPDLAEDGQRKQINFLVDEDQTIGQDGSQAHGPDSVISMLDWVMSNYETENDVCSIHADNSWFMLRVLTQANAQARNQKSWIRPWGTCV</sequence>
<protein>
    <submittedName>
        <fullName evidence="2">Uncharacterized protein</fullName>
    </submittedName>
</protein>
<feature type="non-terminal residue" evidence="2">
    <location>
        <position position="159"/>
    </location>
</feature>
<evidence type="ECO:0000256" key="1">
    <source>
        <dbReference type="SAM" id="MobiDB-lite"/>
    </source>
</evidence>
<comment type="caution">
    <text evidence="2">The sequence shown here is derived from an EMBL/GenBank/DDBJ whole genome shotgun (WGS) entry which is preliminary data.</text>
</comment>
<dbReference type="EMBL" id="JAIWYP010000005">
    <property type="protein sequence ID" value="KAH3823099.1"/>
    <property type="molecule type" value="Genomic_DNA"/>
</dbReference>
<evidence type="ECO:0000313" key="3">
    <source>
        <dbReference type="Proteomes" id="UP000828390"/>
    </source>
</evidence>
<name>A0A9D4JU75_DREPO</name>
<organism evidence="2 3">
    <name type="scientific">Dreissena polymorpha</name>
    <name type="common">Zebra mussel</name>
    <name type="synonym">Mytilus polymorpha</name>
    <dbReference type="NCBI Taxonomy" id="45954"/>
    <lineage>
        <taxon>Eukaryota</taxon>
        <taxon>Metazoa</taxon>
        <taxon>Spiralia</taxon>
        <taxon>Lophotrochozoa</taxon>
        <taxon>Mollusca</taxon>
        <taxon>Bivalvia</taxon>
        <taxon>Autobranchia</taxon>
        <taxon>Heteroconchia</taxon>
        <taxon>Euheterodonta</taxon>
        <taxon>Imparidentia</taxon>
        <taxon>Neoheterodontei</taxon>
        <taxon>Myida</taxon>
        <taxon>Dreissenoidea</taxon>
        <taxon>Dreissenidae</taxon>
        <taxon>Dreissena</taxon>
    </lineage>
</organism>
<keyword evidence="3" id="KW-1185">Reference proteome</keyword>
<evidence type="ECO:0000313" key="2">
    <source>
        <dbReference type="EMBL" id="KAH3823099.1"/>
    </source>
</evidence>
<feature type="region of interest" description="Disordered" evidence="1">
    <location>
        <begin position="22"/>
        <end position="43"/>
    </location>
</feature>
<accession>A0A9D4JU75</accession>
<reference evidence="2" key="2">
    <citation type="submission" date="2020-11" db="EMBL/GenBank/DDBJ databases">
        <authorList>
            <person name="McCartney M.A."/>
            <person name="Auch B."/>
            <person name="Kono T."/>
            <person name="Mallez S."/>
            <person name="Becker A."/>
            <person name="Gohl D.M."/>
            <person name="Silverstein K.A.T."/>
            <person name="Koren S."/>
            <person name="Bechman K.B."/>
            <person name="Herman A."/>
            <person name="Abrahante J.E."/>
            <person name="Garbe J."/>
        </authorList>
    </citation>
    <scope>NUCLEOTIDE SEQUENCE</scope>
    <source>
        <strain evidence="2">Duluth1</strain>
        <tissue evidence="2">Whole animal</tissue>
    </source>
</reference>